<feature type="chain" id="PRO_5019765830" description="Zinc resistance-associated protein" evidence="2">
    <location>
        <begin position="26"/>
        <end position="134"/>
    </location>
</feature>
<accession>A0A495BGL0</accession>
<organism evidence="3 4">
    <name type="scientific">Vogesella indigofera</name>
    <name type="common">Pseudomonas indigofera</name>
    <dbReference type="NCBI Taxonomy" id="45465"/>
    <lineage>
        <taxon>Bacteria</taxon>
        <taxon>Pseudomonadati</taxon>
        <taxon>Pseudomonadota</taxon>
        <taxon>Betaproteobacteria</taxon>
        <taxon>Neisseriales</taxon>
        <taxon>Chromobacteriaceae</taxon>
        <taxon>Vogesella</taxon>
    </lineage>
</organism>
<evidence type="ECO:0000256" key="1">
    <source>
        <dbReference type="SAM" id="MobiDB-lite"/>
    </source>
</evidence>
<evidence type="ECO:0008006" key="5">
    <source>
        <dbReference type="Google" id="ProtNLM"/>
    </source>
</evidence>
<evidence type="ECO:0000313" key="4">
    <source>
        <dbReference type="Proteomes" id="UP000279384"/>
    </source>
</evidence>
<protein>
    <recommendedName>
        <fullName evidence="5">Zinc resistance-associated protein</fullName>
    </recommendedName>
</protein>
<keyword evidence="2" id="KW-0732">Signal</keyword>
<dbReference type="EMBL" id="RBID01000013">
    <property type="protein sequence ID" value="RKQ60263.1"/>
    <property type="molecule type" value="Genomic_DNA"/>
</dbReference>
<evidence type="ECO:0000313" key="3">
    <source>
        <dbReference type="EMBL" id="RKQ60263.1"/>
    </source>
</evidence>
<dbReference type="Proteomes" id="UP000279384">
    <property type="component" value="Unassembled WGS sequence"/>
</dbReference>
<name>A0A495BGL0_VOGIN</name>
<proteinExistence type="predicted"/>
<sequence>MNAKRTVAVTLLASLLAGVSLTAFAFGGDGKPQREEMRQNMRAYHEAVMSGALTDAELGQLKKERDAAHAQMQKLHEQLQAKTKALIANNERTAKREAWPEAVAGKQYGGHKMRHHRGDAHCGVQATPPAAKGN</sequence>
<dbReference type="AlphaFoldDB" id="A0A495BGL0"/>
<gene>
    <name evidence="3" type="ORF">C8E02_1607</name>
</gene>
<feature type="region of interest" description="Disordered" evidence="1">
    <location>
        <begin position="111"/>
        <end position="134"/>
    </location>
</feature>
<feature type="signal peptide" evidence="2">
    <location>
        <begin position="1"/>
        <end position="25"/>
    </location>
</feature>
<evidence type="ECO:0000256" key="2">
    <source>
        <dbReference type="SAM" id="SignalP"/>
    </source>
</evidence>
<comment type="caution">
    <text evidence="3">The sequence shown here is derived from an EMBL/GenBank/DDBJ whole genome shotgun (WGS) entry which is preliminary data.</text>
</comment>
<reference evidence="3 4" key="1">
    <citation type="submission" date="2018-10" db="EMBL/GenBank/DDBJ databases">
        <title>Genomic Encyclopedia of Type Strains, Phase IV (KMG-IV): sequencing the most valuable type-strain genomes for metagenomic binning, comparative biology and taxonomic classification.</title>
        <authorList>
            <person name="Goeker M."/>
        </authorList>
    </citation>
    <scope>NUCLEOTIDE SEQUENCE [LARGE SCALE GENOMIC DNA]</scope>
    <source>
        <strain evidence="3 4">DSM 3303</strain>
    </source>
</reference>
<dbReference type="RefSeq" id="WP_120810351.1">
    <property type="nucleotide sequence ID" value="NZ_RBID01000013.1"/>
</dbReference>